<gene>
    <name evidence="2" type="ORF">N425_12700</name>
</gene>
<proteinExistence type="predicted"/>
<evidence type="ECO:0000259" key="1">
    <source>
        <dbReference type="Pfam" id="PF01522"/>
    </source>
</evidence>
<dbReference type="GO" id="GO:0005975">
    <property type="term" value="P:carbohydrate metabolic process"/>
    <property type="evidence" value="ECO:0007669"/>
    <property type="project" value="InterPro"/>
</dbReference>
<dbReference type="Pfam" id="PF01522">
    <property type="entry name" value="Polysacc_deac_1"/>
    <property type="match status" value="1"/>
</dbReference>
<accession>W2C156</accession>
<dbReference type="InterPro" id="IPR011330">
    <property type="entry name" value="Glyco_hydro/deAcase_b/a-brl"/>
</dbReference>
<dbReference type="InterPro" id="IPR045235">
    <property type="entry name" value="PuuE_HpPgdA-like"/>
</dbReference>
<reference evidence="2 3" key="1">
    <citation type="submission" date="2013-11" db="EMBL/GenBank/DDBJ databases">
        <title>Single cell genomics of uncultured Tannerella BU063 (oral taxon 286).</title>
        <authorList>
            <person name="Beall C.J."/>
            <person name="Campbell A.G."/>
            <person name="Griffen A.L."/>
            <person name="Podar M."/>
            <person name="Leys E.J."/>
        </authorList>
    </citation>
    <scope>NUCLEOTIDE SEQUENCE [LARGE SCALE GENOMIC DNA]</scope>
    <source>
        <strain evidence="2">Cell 2</strain>
    </source>
</reference>
<sequence length="257" mass="29359">MILLSFDIEEFDLPTEYGLAISWEEQLRVSREGSGHILNVLARHGVRATFFCTARFAEAAPDVLRAICDGGHEVASHGYAHSAFEEADLTRSREILRRMSGQPVTGFRMPRMMRVADEALLRAGYRYNSSLNPTLIPGRYNHLNQPRTWFRREGLLQLPASTTPRVRFPLFWLSFHHLPPALYRCLARLTLRHDGYLLLYFHPWEFMPLQGISGLPRLVTRNSGTAAVERLDQLIDDLSRRGSGFGTFTEFVDSLPK</sequence>
<dbReference type="EMBL" id="AYUF01000494">
    <property type="protein sequence ID" value="ETK00910.1"/>
    <property type="molecule type" value="Genomic_DNA"/>
</dbReference>
<comment type="caution">
    <text evidence="2">The sequence shown here is derived from an EMBL/GenBank/DDBJ whole genome shotgun (WGS) entry which is preliminary data.</text>
</comment>
<dbReference type="Gene3D" id="3.20.20.370">
    <property type="entry name" value="Glycoside hydrolase/deacetylase"/>
    <property type="match status" value="1"/>
</dbReference>
<dbReference type="PANTHER" id="PTHR47561">
    <property type="entry name" value="POLYSACCHARIDE DEACETYLASE FAMILY PROTEIN (AFU_ORTHOLOGUE AFUA_6G05030)"/>
    <property type="match status" value="1"/>
</dbReference>
<dbReference type="GO" id="GO:0016810">
    <property type="term" value="F:hydrolase activity, acting on carbon-nitrogen (but not peptide) bonds"/>
    <property type="evidence" value="ECO:0007669"/>
    <property type="project" value="InterPro"/>
</dbReference>
<evidence type="ECO:0000313" key="3">
    <source>
        <dbReference type="Proteomes" id="UP000018837"/>
    </source>
</evidence>
<organism evidence="2 3">
    <name type="scientific">Tannerella sp. oral taxon BU063 isolate Cell 2</name>
    <dbReference type="NCBI Taxonomy" id="1411148"/>
    <lineage>
        <taxon>Bacteria</taxon>
        <taxon>Pseudomonadati</taxon>
        <taxon>Bacteroidota</taxon>
        <taxon>Bacteroidia</taxon>
        <taxon>Bacteroidales</taxon>
        <taxon>Tannerellaceae</taxon>
        <taxon>Tannerella</taxon>
    </lineage>
</organism>
<dbReference type="PANTHER" id="PTHR47561:SF1">
    <property type="entry name" value="POLYSACCHARIDE DEACETYLASE FAMILY PROTEIN (AFU_ORTHOLOGUE AFUA_6G05030)"/>
    <property type="match status" value="1"/>
</dbReference>
<dbReference type="AlphaFoldDB" id="W2C156"/>
<dbReference type="PATRIC" id="fig|1411148.3.peg.2114"/>
<name>W2C156_9BACT</name>
<evidence type="ECO:0000313" key="2">
    <source>
        <dbReference type="EMBL" id="ETK00910.1"/>
    </source>
</evidence>
<feature type="domain" description="NodB homology" evidence="1">
    <location>
        <begin position="32"/>
        <end position="111"/>
    </location>
</feature>
<dbReference type="CDD" id="cd10941">
    <property type="entry name" value="CE4_PuuE_HpPgdA_like_2"/>
    <property type="match status" value="1"/>
</dbReference>
<dbReference type="InterPro" id="IPR002509">
    <property type="entry name" value="NODB_dom"/>
</dbReference>
<dbReference type="SUPFAM" id="SSF88713">
    <property type="entry name" value="Glycoside hydrolase/deacetylase"/>
    <property type="match status" value="1"/>
</dbReference>
<protein>
    <submittedName>
        <fullName evidence="2">Polysaccharide deacetylase</fullName>
    </submittedName>
</protein>
<dbReference type="Proteomes" id="UP000018837">
    <property type="component" value="Unassembled WGS sequence"/>
</dbReference>